<protein>
    <recommendedName>
        <fullName evidence="3">Peptidoglycan binding-like domain-containing protein</fullName>
    </recommendedName>
</protein>
<dbReference type="InterPro" id="IPR002477">
    <property type="entry name" value="Peptidoglycan-bd-like"/>
</dbReference>
<evidence type="ECO:0000256" key="1">
    <source>
        <dbReference type="SAM" id="MobiDB-lite"/>
    </source>
</evidence>
<feature type="compositionally biased region" description="Polar residues" evidence="1">
    <location>
        <begin position="192"/>
        <end position="209"/>
    </location>
</feature>
<comment type="caution">
    <text evidence="4">The sequence shown here is derived from an EMBL/GenBank/DDBJ whole genome shotgun (WGS) entry which is preliminary data.</text>
</comment>
<name>A0A833NEI8_MARNT</name>
<organism evidence="4 5">
    <name type="scientific">Marinobacter nauticus</name>
    <name type="common">Marinobacter hydrocarbonoclasticus</name>
    <name type="synonym">Marinobacter aquaeolei</name>
    <dbReference type="NCBI Taxonomy" id="2743"/>
    <lineage>
        <taxon>Bacteria</taxon>
        <taxon>Pseudomonadati</taxon>
        <taxon>Pseudomonadota</taxon>
        <taxon>Gammaproteobacteria</taxon>
        <taxon>Pseudomonadales</taxon>
        <taxon>Marinobacteraceae</taxon>
        <taxon>Marinobacter</taxon>
    </lineage>
</organism>
<reference evidence="4 5" key="1">
    <citation type="submission" date="2019-10" db="EMBL/GenBank/DDBJ databases">
        <title>Draft genome sequence of Marinobacter hydrocarbonoclasticus NCT7M from the microbiome of the marine copepod.</title>
        <authorList>
            <person name="Nuttall R."/>
            <person name="Sharma G."/>
            <person name="Moisander P."/>
        </authorList>
    </citation>
    <scope>NUCLEOTIDE SEQUENCE [LARGE SCALE GENOMIC DNA]</scope>
    <source>
        <strain evidence="4 5">NCT7M</strain>
    </source>
</reference>
<dbReference type="InterPro" id="IPR036366">
    <property type="entry name" value="PGBDSf"/>
</dbReference>
<dbReference type="InterPro" id="IPR036365">
    <property type="entry name" value="PGBD-like_sf"/>
</dbReference>
<feature type="signal peptide" evidence="2">
    <location>
        <begin position="1"/>
        <end position="31"/>
    </location>
</feature>
<dbReference type="RefSeq" id="WP_153740121.1">
    <property type="nucleotide sequence ID" value="NZ_WBMP01000003.1"/>
</dbReference>
<dbReference type="EMBL" id="WBMP01000003">
    <property type="protein sequence ID" value="KAE8546669.1"/>
    <property type="molecule type" value="Genomic_DNA"/>
</dbReference>
<feature type="region of interest" description="Disordered" evidence="1">
    <location>
        <begin position="172"/>
        <end position="217"/>
    </location>
</feature>
<accession>A0A833NEI8</accession>
<dbReference type="SUPFAM" id="SSF47090">
    <property type="entry name" value="PGBD-like"/>
    <property type="match status" value="1"/>
</dbReference>
<dbReference type="Pfam" id="PF01471">
    <property type="entry name" value="PG_binding_1"/>
    <property type="match status" value="1"/>
</dbReference>
<evidence type="ECO:0000259" key="3">
    <source>
        <dbReference type="Pfam" id="PF01471"/>
    </source>
</evidence>
<evidence type="ECO:0000313" key="5">
    <source>
        <dbReference type="Proteomes" id="UP000469950"/>
    </source>
</evidence>
<feature type="region of interest" description="Disordered" evidence="1">
    <location>
        <begin position="233"/>
        <end position="264"/>
    </location>
</feature>
<dbReference type="Gene3D" id="1.10.101.10">
    <property type="entry name" value="PGBD-like superfamily/PGBD"/>
    <property type="match status" value="1"/>
</dbReference>
<feature type="region of interest" description="Disordered" evidence="1">
    <location>
        <begin position="278"/>
        <end position="302"/>
    </location>
</feature>
<dbReference type="Proteomes" id="UP000469950">
    <property type="component" value="Unassembled WGS sequence"/>
</dbReference>
<feature type="compositionally biased region" description="Low complexity" evidence="1">
    <location>
        <begin position="124"/>
        <end position="134"/>
    </location>
</feature>
<evidence type="ECO:0000256" key="2">
    <source>
        <dbReference type="SAM" id="SignalP"/>
    </source>
</evidence>
<keyword evidence="2" id="KW-0732">Signal</keyword>
<gene>
    <name evidence="4" type="ORF">F6453_0910</name>
</gene>
<feature type="chain" id="PRO_5032545146" description="Peptidoglycan binding-like domain-containing protein" evidence="2">
    <location>
        <begin position="32"/>
        <end position="318"/>
    </location>
</feature>
<dbReference type="AlphaFoldDB" id="A0A833NEI8"/>
<evidence type="ECO:0000313" key="4">
    <source>
        <dbReference type="EMBL" id="KAE8546669.1"/>
    </source>
</evidence>
<feature type="domain" description="Peptidoglycan binding-like" evidence="3">
    <location>
        <begin position="38"/>
        <end position="91"/>
    </location>
</feature>
<proteinExistence type="predicted"/>
<feature type="region of interest" description="Disordered" evidence="1">
    <location>
        <begin position="124"/>
        <end position="152"/>
    </location>
</feature>
<sequence>MKRSPLQGRRKTAAQSLAVVSSIAICGWAQAASPTHTVFAAENALYGSGYDIGTADGWIDAKLRTAIRQYQSDRPELSASGNLDSATLKSLGVEAAPALTIQSNSVASRSAARGQLGITAKVPSPARSVAAVAPEPKPEPIPEAQEPEPETVEPEIVDAAEPREIQVAALETAAQLVPAEESETGPDESQTEQRVTELSSSVAESSQAPVTADQDSAEVVEVVTGDNEELIAQLPTEPTAAGPDEPLAVEEESELSQTEPAQEVVAAKTTEPEPVIVDAPVANASKPVANQEAKAEPRPQSSGGFFSWLFDFFFGWIA</sequence>
<feature type="compositionally biased region" description="Acidic residues" evidence="1">
    <location>
        <begin position="180"/>
        <end position="190"/>
    </location>
</feature>